<dbReference type="PANTHER" id="PTHR30194:SF3">
    <property type="entry name" value="CROSSOVER JUNCTION ENDODEOXYRIBONUCLEASE RUVC"/>
    <property type="match status" value="1"/>
</dbReference>
<dbReference type="Pfam" id="PF02075">
    <property type="entry name" value="RuvC"/>
    <property type="match status" value="1"/>
</dbReference>
<feature type="binding site" evidence="13">
    <location>
        <position position="10"/>
    </location>
    <ligand>
        <name>Mg(2+)</name>
        <dbReference type="ChEBI" id="CHEBI:18420"/>
        <label>1</label>
    </ligand>
</feature>
<dbReference type="PROSITE" id="PS01321">
    <property type="entry name" value="RUVC"/>
    <property type="match status" value="1"/>
</dbReference>
<dbReference type="PRINTS" id="PR00696">
    <property type="entry name" value="RSOLVASERUVC"/>
</dbReference>
<dbReference type="InterPro" id="IPR020563">
    <property type="entry name" value="X-over_junc_endoDNase_Mg_BS"/>
</dbReference>
<evidence type="ECO:0000256" key="8">
    <source>
        <dbReference type="ARBA" id="ARBA00022842"/>
    </source>
</evidence>
<evidence type="ECO:0000256" key="5">
    <source>
        <dbReference type="ARBA" id="ARBA00022759"/>
    </source>
</evidence>
<dbReference type="InterPro" id="IPR012337">
    <property type="entry name" value="RNaseH-like_sf"/>
</dbReference>
<gene>
    <name evidence="13 15" type="primary">ruvC</name>
    <name evidence="15" type="ORF">H8E41_09455</name>
</gene>
<dbReference type="GO" id="GO:0008821">
    <property type="term" value="F:crossover junction DNA endonuclease activity"/>
    <property type="evidence" value="ECO:0007669"/>
    <property type="project" value="UniProtKB-UniRule"/>
</dbReference>
<dbReference type="EMBL" id="JACNJZ010000131">
    <property type="protein sequence ID" value="MBC8318121.1"/>
    <property type="molecule type" value="Genomic_DNA"/>
</dbReference>
<evidence type="ECO:0000313" key="15">
    <source>
        <dbReference type="EMBL" id="MBC8318121.1"/>
    </source>
</evidence>
<keyword evidence="3 13" id="KW-0540">Nuclease</keyword>
<organism evidence="15 16">
    <name type="scientific">Candidatus Desulfobia pelagia</name>
    <dbReference type="NCBI Taxonomy" id="2841692"/>
    <lineage>
        <taxon>Bacteria</taxon>
        <taxon>Pseudomonadati</taxon>
        <taxon>Thermodesulfobacteriota</taxon>
        <taxon>Desulfobulbia</taxon>
        <taxon>Desulfobulbales</taxon>
        <taxon>Desulfobulbaceae</taxon>
        <taxon>Candidatus Desulfobia</taxon>
    </lineage>
</organism>
<feature type="binding site" evidence="13">
    <location>
        <position position="142"/>
    </location>
    <ligand>
        <name>Mg(2+)</name>
        <dbReference type="ChEBI" id="CHEBI:18420"/>
        <label>1</label>
    </ligand>
</feature>
<reference evidence="15 16" key="1">
    <citation type="submission" date="2020-08" db="EMBL/GenBank/DDBJ databases">
        <title>Bridging the membrane lipid divide: bacteria of the FCB group superphylum have the potential to synthesize archaeal ether lipids.</title>
        <authorList>
            <person name="Villanueva L."/>
            <person name="Von Meijenfeldt F.A.B."/>
            <person name="Westbye A.B."/>
            <person name="Yadav S."/>
            <person name="Hopmans E.C."/>
            <person name="Dutilh B.E."/>
            <person name="Sinninghe Damste J.S."/>
        </authorList>
    </citation>
    <scope>NUCLEOTIDE SEQUENCE [LARGE SCALE GENOMIC DNA]</scope>
    <source>
        <strain evidence="15">NIOZ-UU47</strain>
    </source>
</reference>
<keyword evidence="8 13" id="KW-0460">Magnesium</keyword>
<evidence type="ECO:0000256" key="1">
    <source>
        <dbReference type="ARBA" id="ARBA00009518"/>
    </source>
</evidence>
<evidence type="ECO:0000256" key="9">
    <source>
        <dbReference type="ARBA" id="ARBA00023125"/>
    </source>
</evidence>
<comment type="catalytic activity">
    <reaction evidence="12 13">
        <text>Endonucleolytic cleavage at a junction such as a reciprocal single-stranded crossover between two homologous DNA duplexes (Holliday junction).</text>
        <dbReference type="EC" id="3.1.21.10"/>
    </reaction>
</comment>
<name>A0A8J6NCX1_9BACT</name>
<accession>A0A8J6NCX1</accession>
<evidence type="ECO:0000313" key="16">
    <source>
        <dbReference type="Proteomes" id="UP000614424"/>
    </source>
</evidence>
<dbReference type="InterPro" id="IPR002176">
    <property type="entry name" value="X-over_junc_endoDNase_RuvC"/>
</dbReference>
<evidence type="ECO:0000256" key="13">
    <source>
        <dbReference type="HAMAP-Rule" id="MF_00034"/>
    </source>
</evidence>
<dbReference type="NCBIfam" id="NF000711">
    <property type="entry name" value="PRK00039.2-1"/>
    <property type="match status" value="1"/>
</dbReference>
<protein>
    <recommendedName>
        <fullName evidence="13 14">Crossover junction endodeoxyribonuclease RuvC</fullName>
        <ecNumber evidence="13 14">3.1.21.10</ecNumber>
    </recommendedName>
    <alternativeName>
        <fullName evidence="13">Holliday junction nuclease RuvC</fullName>
    </alternativeName>
    <alternativeName>
        <fullName evidence="13">Holliday junction resolvase RuvC</fullName>
    </alternativeName>
</protein>
<keyword evidence="10 13" id="KW-0233">DNA recombination</keyword>
<dbReference type="GO" id="GO:0006281">
    <property type="term" value="P:DNA repair"/>
    <property type="evidence" value="ECO:0007669"/>
    <property type="project" value="UniProtKB-UniRule"/>
</dbReference>
<comment type="cofactor">
    <cofactor evidence="13">
        <name>Mg(2+)</name>
        <dbReference type="ChEBI" id="CHEBI:18420"/>
    </cofactor>
    <text evidence="13">Binds 2 Mg(2+) ion per subunit.</text>
</comment>
<dbReference type="Proteomes" id="UP000614424">
    <property type="component" value="Unassembled WGS sequence"/>
</dbReference>
<dbReference type="FunFam" id="3.30.420.10:FF:000002">
    <property type="entry name" value="Crossover junction endodeoxyribonuclease RuvC"/>
    <property type="match status" value="1"/>
</dbReference>
<proteinExistence type="inferred from homology"/>
<keyword evidence="7 13" id="KW-0378">Hydrolase</keyword>
<evidence type="ECO:0000256" key="2">
    <source>
        <dbReference type="ARBA" id="ARBA00022490"/>
    </source>
</evidence>
<evidence type="ECO:0000256" key="11">
    <source>
        <dbReference type="ARBA" id="ARBA00023204"/>
    </source>
</evidence>
<dbReference type="GO" id="GO:0005737">
    <property type="term" value="C:cytoplasm"/>
    <property type="evidence" value="ECO:0007669"/>
    <property type="project" value="UniProtKB-SubCell"/>
</dbReference>
<comment type="function">
    <text evidence="13">The RuvA-RuvB-RuvC complex processes Holliday junction (HJ) DNA during genetic recombination and DNA repair. Endonuclease that resolves HJ intermediates. Cleaves cruciform DNA by making single-stranded nicks across the HJ at symmetrical positions within the homologous arms, yielding a 5'-phosphate and a 3'-hydroxyl group; requires a central core of homology in the junction. The consensus cleavage sequence is 5'-(A/T)TT(C/G)-3'. Cleavage occurs on the 3'-side of the TT dinucleotide at the point of strand exchange. HJ branch migration catalyzed by RuvA-RuvB allows RuvC to scan DNA until it finds its consensus sequence, where it cleaves and resolves the cruciform DNA.</text>
</comment>
<keyword evidence="9 13" id="KW-0238">DNA-binding</keyword>
<comment type="caution">
    <text evidence="15">The sequence shown here is derived from an EMBL/GenBank/DDBJ whole genome shotgun (WGS) entry which is preliminary data.</text>
</comment>
<feature type="binding site" evidence="13">
    <location>
        <position position="70"/>
    </location>
    <ligand>
        <name>Mg(2+)</name>
        <dbReference type="ChEBI" id="CHEBI:18420"/>
        <label>2</label>
    </ligand>
</feature>
<keyword evidence="6 13" id="KW-0227">DNA damage</keyword>
<feature type="active site" evidence="13">
    <location>
        <position position="10"/>
    </location>
</feature>
<dbReference type="GO" id="GO:0003677">
    <property type="term" value="F:DNA binding"/>
    <property type="evidence" value="ECO:0007669"/>
    <property type="project" value="UniProtKB-KW"/>
</dbReference>
<dbReference type="SUPFAM" id="SSF53098">
    <property type="entry name" value="Ribonuclease H-like"/>
    <property type="match status" value="1"/>
</dbReference>
<dbReference type="GO" id="GO:0000287">
    <property type="term" value="F:magnesium ion binding"/>
    <property type="evidence" value="ECO:0007669"/>
    <property type="project" value="UniProtKB-UniRule"/>
</dbReference>
<keyword evidence="4 13" id="KW-0479">Metal-binding</keyword>
<evidence type="ECO:0000256" key="7">
    <source>
        <dbReference type="ARBA" id="ARBA00022801"/>
    </source>
</evidence>
<comment type="similarity">
    <text evidence="1 13">Belongs to the RuvC family.</text>
</comment>
<comment type="subcellular location">
    <subcellularLocation>
        <location evidence="13">Cytoplasm</location>
    </subcellularLocation>
</comment>
<keyword evidence="11 13" id="KW-0234">DNA repair</keyword>
<evidence type="ECO:0000256" key="4">
    <source>
        <dbReference type="ARBA" id="ARBA00022723"/>
    </source>
</evidence>
<dbReference type="PANTHER" id="PTHR30194">
    <property type="entry name" value="CROSSOVER JUNCTION ENDODEOXYRIBONUCLEASE RUVC"/>
    <property type="match status" value="1"/>
</dbReference>
<dbReference type="InterPro" id="IPR036397">
    <property type="entry name" value="RNaseH_sf"/>
</dbReference>
<sequence>MKSPRILGIDPGSRITGFGVIEQKGFHNEYVSCGVIKSNLDFTLPDRLKEMYEGICEVIETYQPDHAAIENVFVAKNPNSALKLGQARGVLMLAVRQYQIDLYEYSAKVVKQAVVGYGQADKHQIQQAVRALLKLSSTPSQDAADALAVAMCCSNHLAVSHNVS</sequence>
<keyword evidence="5 13" id="KW-0255">Endonuclease</keyword>
<dbReference type="AlphaFoldDB" id="A0A8J6NCX1"/>
<dbReference type="Gene3D" id="3.30.420.10">
    <property type="entry name" value="Ribonuclease H-like superfamily/Ribonuclease H"/>
    <property type="match status" value="1"/>
</dbReference>
<dbReference type="GO" id="GO:0048476">
    <property type="term" value="C:Holliday junction resolvase complex"/>
    <property type="evidence" value="ECO:0007669"/>
    <property type="project" value="UniProtKB-UniRule"/>
</dbReference>
<dbReference type="NCBIfam" id="TIGR00228">
    <property type="entry name" value="ruvC"/>
    <property type="match status" value="1"/>
</dbReference>
<feature type="active site" evidence="13">
    <location>
        <position position="142"/>
    </location>
</feature>
<evidence type="ECO:0000256" key="3">
    <source>
        <dbReference type="ARBA" id="ARBA00022722"/>
    </source>
</evidence>
<dbReference type="CDD" id="cd16962">
    <property type="entry name" value="RuvC"/>
    <property type="match status" value="1"/>
</dbReference>
<evidence type="ECO:0000256" key="12">
    <source>
        <dbReference type="ARBA" id="ARBA00029354"/>
    </source>
</evidence>
<comment type="subunit">
    <text evidence="13">Homodimer which binds Holliday junction (HJ) DNA. The HJ becomes 2-fold symmetrical on binding to RuvC with unstacked arms; it has a different conformation from HJ DNA in complex with RuvA. In the full resolvosome a probable DNA-RuvA(4)-RuvB(12)-RuvC(2) complex forms which resolves the HJ.</text>
</comment>
<evidence type="ECO:0000256" key="6">
    <source>
        <dbReference type="ARBA" id="ARBA00022763"/>
    </source>
</evidence>
<feature type="active site" evidence="13">
    <location>
        <position position="70"/>
    </location>
</feature>
<evidence type="ECO:0000256" key="10">
    <source>
        <dbReference type="ARBA" id="ARBA00023172"/>
    </source>
</evidence>
<keyword evidence="2 13" id="KW-0963">Cytoplasm</keyword>
<evidence type="ECO:0000256" key="14">
    <source>
        <dbReference type="NCBIfam" id="TIGR00228"/>
    </source>
</evidence>
<dbReference type="HAMAP" id="MF_00034">
    <property type="entry name" value="RuvC"/>
    <property type="match status" value="1"/>
</dbReference>
<dbReference type="EC" id="3.1.21.10" evidence="13 14"/>
<dbReference type="GO" id="GO:0006310">
    <property type="term" value="P:DNA recombination"/>
    <property type="evidence" value="ECO:0007669"/>
    <property type="project" value="UniProtKB-UniRule"/>
</dbReference>